<dbReference type="EMBL" id="CAJVCH010564797">
    <property type="protein sequence ID" value="CAG7832390.1"/>
    <property type="molecule type" value="Genomic_DNA"/>
</dbReference>
<protein>
    <submittedName>
        <fullName evidence="1">Uncharacterized protein</fullName>
    </submittedName>
</protein>
<comment type="caution">
    <text evidence="1">The sequence shown here is derived from an EMBL/GenBank/DDBJ whole genome shotgun (WGS) entry which is preliminary data.</text>
</comment>
<evidence type="ECO:0000313" key="2">
    <source>
        <dbReference type="Proteomes" id="UP000708208"/>
    </source>
</evidence>
<evidence type="ECO:0000313" key="1">
    <source>
        <dbReference type="EMBL" id="CAG7832390.1"/>
    </source>
</evidence>
<gene>
    <name evidence="1" type="ORF">AFUS01_LOCUS42074</name>
</gene>
<accession>A0A8J2LE65</accession>
<organism evidence="1 2">
    <name type="scientific">Allacma fusca</name>
    <dbReference type="NCBI Taxonomy" id="39272"/>
    <lineage>
        <taxon>Eukaryota</taxon>
        <taxon>Metazoa</taxon>
        <taxon>Ecdysozoa</taxon>
        <taxon>Arthropoda</taxon>
        <taxon>Hexapoda</taxon>
        <taxon>Collembola</taxon>
        <taxon>Symphypleona</taxon>
        <taxon>Sminthuridae</taxon>
        <taxon>Allacma</taxon>
    </lineage>
</organism>
<dbReference type="Proteomes" id="UP000708208">
    <property type="component" value="Unassembled WGS sequence"/>
</dbReference>
<keyword evidence="2" id="KW-1185">Reference proteome</keyword>
<reference evidence="1" key="1">
    <citation type="submission" date="2021-06" db="EMBL/GenBank/DDBJ databases">
        <authorList>
            <person name="Hodson N. C."/>
            <person name="Mongue J. A."/>
            <person name="Jaron S. K."/>
        </authorList>
    </citation>
    <scope>NUCLEOTIDE SEQUENCE</scope>
</reference>
<name>A0A8J2LE65_9HEXA</name>
<proteinExistence type="predicted"/>
<sequence length="69" mass="7874">MRLKRSSLYLTMNRLDTMNVTNGTVCRIIEVLEDCDKLKLGGHSCAHKKHAEEDQHHLSLNLIIYGDHG</sequence>
<dbReference type="AlphaFoldDB" id="A0A8J2LE65"/>